<feature type="region of interest" description="Disordered" evidence="1">
    <location>
        <begin position="101"/>
        <end position="125"/>
    </location>
</feature>
<protein>
    <submittedName>
        <fullName evidence="2">Uncharacterized protein</fullName>
    </submittedName>
</protein>
<comment type="caution">
    <text evidence="2">The sequence shown here is derived from an EMBL/GenBank/DDBJ whole genome shotgun (WGS) entry which is preliminary data.</text>
</comment>
<accession>A0A9Q1JEN8</accession>
<evidence type="ECO:0000313" key="3">
    <source>
        <dbReference type="Proteomes" id="UP001153076"/>
    </source>
</evidence>
<name>A0A9Q1JEN8_9CARY</name>
<dbReference type="Proteomes" id="UP001153076">
    <property type="component" value="Unassembled WGS sequence"/>
</dbReference>
<gene>
    <name evidence="2" type="ORF">Cgig2_011495</name>
</gene>
<reference evidence="2" key="1">
    <citation type="submission" date="2022-04" db="EMBL/GenBank/DDBJ databases">
        <title>Carnegiea gigantea Genome sequencing and assembly v2.</title>
        <authorList>
            <person name="Copetti D."/>
            <person name="Sanderson M.J."/>
            <person name="Burquez A."/>
            <person name="Wojciechowski M.F."/>
        </authorList>
    </citation>
    <scope>NUCLEOTIDE SEQUENCE</scope>
    <source>
        <strain evidence="2">SGP5-SGP5p</strain>
        <tissue evidence="2">Aerial part</tissue>
    </source>
</reference>
<dbReference type="EMBL" id="JAKOGI010003410">
    <property type="protein sequence ID" value="KAJ8420467.1"/>
    <property type="molecule type" value="Genomic_DNA"/>
</dbReference>
<evidence type="ECO:0000313" key="2">
    <source>
        <dbReference type="EMBL" id="KAJ8420467.1"/>
    </source>
</evidence>
<proteinExistence type="predicted"/>
<dbReference type="AlphaFoldDB" id="A0A9Q1JEN8"/>
<keyword evidence="3" id="KW-1185">Reference proteome</keyword>
<evidence type="ECO:0000256" key="1">
    <source>
        <dbReference type="SAM" id="MobiDB-lite"/>
    </source>
</evidence>
<organism evidence="2 3">
    <name type="scientific">Carnegiea gigantea</name>
    <dbReference type="NCBI Taxonomy" id="171969"/>
    <lineage>
        <taxon>Eukaryota</taxon>
        <taxon>Viridiplantae</taxon>
        <taxon>Streptophyta</taxon>
        <taxon>Embryophyta</taxon>
        <taxon>Tracheophyta</taxon>
        <taxon>Spermatophyta</taxon>
        <taxon>Magnoliopsida</taxon>
        <taxon>eudicotyledons</taxon>
        <taxon>Gunneridae</taxon>
        <taxon>Pentapetalae</taxon>
        <taxon>Caryophyllales</taxon>
        <taxon>Cactineae</taxon>
        <taxon>Cactaceae</taxon>
        <taxon>Cactoideae</taxon>
        <taxon>Echinocereeae</taxon>
        <taxon>Carnegiea</taxon>
    </lineage>
</organism>
<sequence>MAGKAPSHENIAQGLNGESATNFLEHLSFMLDRNMGFAKGDKEDLFDLSILEIPEKKAAPKEVENPTASVDTKKFQVAEGNTFSENEELCLLKKESSSLPSGYLSTDVPPNSSMTEKPADRPHKSEFLVPPVGSLGSWDWTAVPNILKHRGIAFGLEDPGPWVDGWWRELGNPAASPTPTSTPMLPGPMPEIDSYEMGMAGFPCLTGAVFGRQLFLNFVLTLIFYFSAGRTRVVKQEPTKIIEDFGTDVVAHTSLTIPGGNPNLSSNGEPGLVGKCEPIDLFDSSREPVANVTWLVHANRPLHMLGLISE</sequence>
<dbReference type="OrthoDB" id="635132at2759"/>